<keyword evidence="1" id="KW-0732">Signal</keyword>
<dbReference type="OrthoDB" id="643149at2759"/>
<accession>A0A1Q3BGP3</accession>
<dbReference type="InterPro" id="IPR039265">
    <property type="entry name" value="DIR1-like"/>
</dbReference>
<dbReference type="Pfam" id="PF14368">
    <property type="entry name" value="LTP_2"/>
    <property type="match status" value="1"/>
</dbReference>
<dbReference type="CDD" id="cd04660">
    <property type="entry name" value="nsLTP_like"/>
    <property type="match status" value="1"/>
</dbReference>
<dbReference type="InterPro" id="IPR036312">
    <property type="entry name" value="Bifun_inhib/LTP/seed_sf"/>
</dbReference>
<evidence type="ECO:0000259" key="2">
    <source>
        <dbReference type="SMART" id="SM00499"/>
    </source>
</evidence>
<dbReference type="InParanoid" id="A0A1Q3BGP3"/>
<evidence type="ECO:0000313" key="3">
    <source>
        <dbReference type="EMBL" id="GAV67105.1"/>
    </source>
</evidence>
<dbReference type="GO" id="GO:0005504">
    <property type="term" value="F:fatty acid binding"/>
    <property type="evidence" value="ECO:0007669"/>
    <property type="project" value="InterPro"/>
</dbReference>
<dbReference type="PANTHER" id="PTHR33122">
    <property type="entry name" value="LIPID BINDING PROTEIN-RELATED"/>
    <property type="match status" value="1"/>
</dbReference>
<dbReference type="GO" id="GO:0009627">
    <property type="term" value="P:systemic acquired resistance"/>
    <property type="evidence" value="ECO:0007669"/>
    <property type="project" value="InterPro"/>
</dbReference>
<feature type="chain" id="PRO_5012614229" evidence="1">
    <location>
        <begin position="21"/>
        <end position="104"/>
    </location>
</feature>
<proteinExistence type="predicted"/>
<dbReference type="SUPFAM" id="SSF47699">
    <property type="entry name" value="Bifunctional inhibitor/lipid-transfer protein/seed storage 2S albumin"/>
    <property type="match status" value="1"/>
</dbReference>
<dbReference type="Gene3D" id="1.10.110.10">
    <property type="entry name" value="Plant lipid-transfer and hydrophobic proteins"/>
    <property type="match status" value="1"/>
</dbReference>
<dbReference type="SMART" id="SM00499">
    <property type="entry name" value="AAI"/>
    <property type="match status" value="1"/>
</dbReference>
<dbReference type="FunCoup" id="A0A1Q3BGP3">
    <property type="interactions" value="203"/>
</dbReference>
<keyword evidence="4" id="KW-1185">Reference proteome</keyword>
<protein>
    <submittedName>
        <fullName evidence="3">LTP_2 domain-containing protein</fullName>
    </submittedName>
</protein>
<dbReference type="PANTHER" id="PTHR33122:SF36">
    <property type="entry name" value="LIPID TRANSFER PROTEIN"/>
    <property type="match status" value="1"/>
</dbReference>
<dbReference type="Proteomes" id="UP000187406">
    <property type="component" value="Unassembled WGS sequence"/>
</dbReference>
<gene>
    <name evidence="3" type="ORF">CFOL_v3_10614</name>
</gene>
<dbReference type="AlphaFoldDB" id="A0A1Q3BGP3"/>
<feature type="domain" description="Bifunctional inhibitor/plant lipid transfer protein/seed storage helical" evidence="2">
    <location>
        <begin position="32"/>
        <end position="104"/>
    </location>
</feature>
<organism evidence="3 4">
    <name type="scientific">Cephalotus follicularis</name>
    <name type="common">Albany pitcher plant</name>
    <dbReference type="NCBI Taxonomy" id="3775"/>
    <lineage>
        <taxon>Eukaryota</taxon>
        <taxon>Viridiplantae</taxon>
        <taxon>Streptophyta</taxon>
        <taxon>Embryophyta</taxon>
        <taxon>Tracheophyta</taxon>
        <taxon>Spermatophyta</taxon>
        <taxon>Magnoliopsida</taxon>
        <taxon>eudicotyledons</taxon>
        <taxon>Gunneridae</taxon>
        <taxon>Pentapetalae</taxon>
        <taxon>rosids</taxon>
        <taxon>fabids</taxon>
        <taxon>Oxalidales</taxon>
        <taxon>Cephalotaceae</taxon>
        <taxon>Cephalotus</taxon>
    </lineage>
</organism>
<evidence type="ECO:0000256" key="1">
    <source>
        <dbReference type="SAM" id="SignalP"/>
    </source>
</evidence>
<dbReference type="InterPro" id="IPR044741">
    <property type="entry name" value="NsLTP-like"/>
</dbReference>
<dbReference type="EMBL" id="BDDD01000523">
    <property type="protein sequence ID" value="GAV67105.1"/>
    <property type="molecule type" value="Genomic_DNA"/>
</dbReference>
<dbReference type="InterPro" id="IPR016140">
    <property type="entry name" value="Bifunc_inhib/LTP/seed_store"/>
</dbReference>
<feature type="signal peptide" evidence="1">
    <location>
        <begin position="1"/>
        <end position="20"/>
    </location>
</feature>
<reference evidence="4" key="1">
    <citation type="submission" date="2016-04" db="EMBL/GenBank/DDBJ databases">
        <title>Cephalotus genome sequencing.</title>
        <authorList>
            <person name="Fukushima K."/>
            <person name="Hasebe M."/>
            <person name="Fang X."/>
        </authorList>
    </citation>
    <scope>NUCLEOTIDE SEQUENCE [LARGE SCALE GENOMIC DNA]</scope>
    <source>
        <strain evidence="4">cv. St1</strain>
    </source>
</reference>
<dbReference type="STRING" id="3775.A0A1Q3BGP3"/>
<evidence type="ECO:0000313" key="4">
    <source>
        <dbReference type="Proteomes" id="UP000187406"/>
    </source>
</evidence>
<name>A0A1Q3BGP3_CEPFO</name>
<comment type="caution">
    <text evidence="3">The sequence shown here is derived from an EMBL/GenBank/DDBJ whole genome shotgun (WGS) entry which is preliminary data.</text>
</comment>
<sequence length="104" mass="11062">MEAYTKLVVAVALVLSFAMGFEPMVANGQTICGMNIDGLKECQPSASKLSPVPPSLACCSAISNSDMQCFCNYKGSMLLSAYGIDFDQAMTLPAKCNPAHNFHC</sequence>